<evidence type="ECO:0000256" key="5">
    <source>
        <dbReference type="ARBA" id="ARBA00023136"/>
    </source>
</evidence>
<comment type="subcellular location">
    <subcellularLocation>
        <location evidence="1">Cell membrane</location>
        <topology evidence="1">Multi-pass membrane protein</topology>
    </subcellularLocation>
</comment>
<comment type="caution">
    <text evidence="7">The sequence shown here is derived from an EMBL/GenBank/DDBJ whole genome shotgun (WGS) entry which is preliminary data.</text>
</comment>
<proteinExistence type="predicted"/>
<evidence type="ECO:0000256" key="2">
    <source>
        <dbReference type="ARBA" id="ARBA00022475"/>
    </source>
</evidence>
<keyword evidence="3 6" id="KW-0812">Transmembrane</keyword>
<accession>A0A011V4D7</accession>
<dbReference type="InterPro" id="IPR005171">
    <property type="entry name" value="Cyt_c_oxidase_su4_prok"/>
</dbReference>
<name>A0A011V4D7_BRUAN</name>
<dbReference type="Proteomes" id="UP000441102">
    <property type="component" value="Unassembled WGS sequence"/>
</dbReference>
<organism evidence="7 10">
    <name type="scientific">Brucella anthropi</name>
    <name type="common">Ochrobactrum anthropi</name>
    <dbReference type="NCBI Taxonomy" id="529"/>
    <lineage>
        <taxon>Bacteria</taxon>
        <taxon>Pseudomonadati</taxon>
        <taxon>Pseudomonadota</taxon>
        <taxon>Alphaproteobacteria</taxon>
        <taxon>Hyphomicrobiales</taxon>
        <taxon>Brucellaceae</taxon>
        <taxon>Brucella/Ochrobactrum group</taxon>
        <taxon>Brucella</taxon>
    </lineage>
</organism>
<evidence type="ECO:0000256" key="3">
    <source>
        <dbReference type="ARBA" id="ARBA00022692"/>
    </source>
</evidence>
<evidence type="ECO:0000256" key="4">
    <source>
        <dbReference type="ARBA" id="ARBA00022989"/>
    </source>
</evidence>
<evidence type="ECO:0000313" key="9">
    <source>
        <dbReference type="Proteomes" id="UP000441102"/>
    </source>
</evidence>
<keyword evidence="5 6" id="KW-0472">Membrane</keyword>
<evidence type="ECO:0000256" key="6">
    <source>
        <dbReference type="SAM" id="Phobius"/>
    </source>
</evidence>
<evidence type="ECO:0008006" key="11">
    <source>
        <dbReference type="Google" id="ProtNLM"/>
    </source>
</evidence>
<dbReference type="EMBL" id="WBWX01000005">
    <property type="protein sequence ID" value="KAB2796167.1"/>
    <property type="molecule type" value="Genomic_DNA"/>
</dbReference>
<dbReference type="Proteomes" id="UP000481876">
    <property type="component" value="Unassembled WGS sequence"/>
</dbReference>
<dbReference type="AlphaFoldDB" id="A0A011V4D7"/>
<evidence type="ECO:0000313" key="8">
    <source>
        <dbReference type="EMBL" id="KAB2796167.1"/>
    </source>
</evidence>
<keyword evidence="2" id="KW-1003">Cell membrane</keyword>
<dbReference type="RefSeq" id="WP_029928748.1">
    <property type="nucleotide sequence ID" value="NZ_JACGXF010000005.1"/>
</dbReference>
<feature type="transmembrane region" description="Helical" evidence="6">
    <location>
        <begin position="12"/>
        <end position="28"/>
    </location>
</feature>
<sequence>MSDRDHSSLTRTFVVLIILAMSGAFIAGTSAGMLAAIVIVLILAFAKGWFVILDFMEMRGTDGILKPALLAWPAVLLTLALVRSVAVRFLL</sequence>
<reference evidence="9 10" key="1">
    <citation type="submission" date="2019-09" db="EMBL/GenBank/DDBJ databases">
        <title>Taxonomic organization of the family Brucellaceae based on a phylogenomic approach.</title>
        <authorList>
            <person name="Leclercq S."/>
            <person name="Cloeckaert A."/>
            <person name="Zygmunt M.S."/>
        </authorList>
    </citation>
    <scope>NUCLEOTIDE SEQUENCE [LARGE SCALE GENOMIC DNA]</scope>
    <source>
        <strain evidence="8 9">CCUG 34461</strain>
        <strain evidence="7 10">LMG 3313</strain>
    </source>
</reference>
<protein>
    <recommendedName>
        <fullName evidence="11">Prokaryotic Cytochrome C oxidase subunit IV family protein</fullName>
    </recommendedName>
</protein>
<dbReference type="Pfam" id="PF03626">
    <property type="entry name" value="COX4_pro"/>
    <property type="match status" value="1"/>
</dbReference>
<gene>
    <name evidence="7" type="ORF">F9L04_10440</name>
    <name evidence="8" type="ORF">F9L06_15515</name>
</gene>
<dbReference type="EMBL" id="WBWS01000009">
    <property type="protein sequence ID" value="KAB2770018.1"/>
    <property type="molecule type" value="Genomic_DNA"/>
</dbReference>
<evidence type="ECO:0000256" key="1">
    <source>
        <dbReference type="ARBA" id="ARBA00004651"/>
    </source>
</evidence>
<evidence type="ECO:0000313" key="10">
    <source>
        <dbReference type="Proteomes" id="UP000481876"/>
    </source>
</evidence>
<keyword evidence="4 6" id="KW-1133">Transmembrane helix</keyword>
<dbReference type="GO" id="GO:0005886">
    <property type="term" value="C:plasma membrane"/>
    <property type="evidence" value="ECO:0007669"/>
    <property type="project" value="UniProtKB-SubCell"/>
</dbReference>
<feature type="transmembrane region" description="Helical" evidence="6">
    <location>
        <begin position="68"/>
        <end position="90"/>
    </location>
</feature>
<evidence type="ECO:0000313" key="7">
    <source>
        <dbReference type="EMBL" id="KAB2770018.1"/>
    </source>
</evidence>